<keyword evidence="11" id="KW-1185">Reference proteome</keyword>
<dbReference type="FunFam" id="1.10.10.10:FF:000295">
    <property type="entry name" value="E2F transcription factor-like E2FE"/>
    <property type="match status" value="1"/>
</dbReference>
<dbReference type="SUPFAM" id="SSF46785">
    <property type="entry name" value="Winged helix' DNA-binding domain"/>
    <property type="match status" value="2"/>
</dbReference>
<dbReference type="OrthoDB" id="5318at2759"/>
<evidence type="ECO:0000256" key="1">
    <source>
        <dbReference type="ARBA" id="ARBA00004123"/>
    </source>
</evidence>
<keyword evidence="5 9" id="KW-0238">DNA-binding</keyword>
<comment type="similarity">
    <text evidence="2 9">Belongs to the E2F/DP family.</text>
</comment>
<dbReference type="InterPro" id="IPR003316">
    <property type="entry name" value="E2F_WHTH_DNA-bd_dom"/>
</dbReference>
<keyword evidence="7 9" id="KW-0539">Nucleus</keyword>
<dbReference type="InterPro" id="IPR015633">
    <property type="entry name" value="E2F"/>
</dbReference>
<dbReference type="FunFam" id="1.10.10.10:FF:000073">
    <property type="entry name" value="E2F transcription factor 8"/>
    <property type="match status" value="1"/>
</dbReference>
<protein>
    <submittedName>
        <fullName evidence="12">E2F transcription factor-like E2FD</fullName>
    </submittedName>
</protein>
<evidence type="ECO:0000313" key="11">
    <source>
        <dbReference type="Proteomes" id="UP000504610"/>
    </source>
</evidence>
<evidence type="ECO:0000256" key="4">
    <source>
        <dbReference type="ARBA" id="ARBA00023015"/>
    </source>
</evidence>
<reference evidence="11" key="1">
    <citation type="journal article" date="2019" name="Database">
        <title>The radish genome database (RadishGD): an integrated information resource for radish genomics.</title>
        <authorList>
            <person name="Yu H.J."/>
            <person name="Baek S."/>
            <person name="Lee Y.J."/>
            <person name="Cho A."/>
            <person name="Mun J.H."/>
        </authorList>
    </citation>
    <scope>NUCLEOTIDE SEQUENCE [LARGE SCALE GENOMIC DNA]</scope>
    <source>
        <strain evidence="11">cv. WK10039</strain>
    </source>
</reference>
<dbReference type="Pfam" id="PF02319">
    <property type="entry name" value="WHD_E2F_TDP"/>
    <property type="match status" value="2"/>
</dbReference>
<feature type="domain" description="E2F/DP family winged-helix DNA-binding" evidence="10">
    <location>
        <begin position="11"/>
        <end position="76"/>
    </location>
</feature>
<dbReference type="KEGG" id="rsz:108839803"/>
<evidence type="ECO:0000256" key="8">
    <source>
        <dbReference type="ARBA" id="ARBA00023306"/>
    </source>
</evidence>
<keyword evidence="8" id="KW-0131">Cell cycle</keyword>
<evidence type="ECO:0000259" key="10">
    <source>
        <dbReference type="SMART" id="SM01372"/>
    </source>
</evidence>
<comment type="subcellular location">
    <subcellularLocation>
        <location evidence="1 9">Nucleus</location>
    </subcellularLocation>
</comment>
<keyword evidence="6 9" id="KW-0804">Transcription</keyword>
<organism evidence="11 12">
    <name type="scientific">Raphanus sativus</name>
    <name type="common">Radish</name>
    <name type="synonym">Raphanus raphanistrum var. sativus</name>
    <dbReference type="NCBI Taxonomy" id="3726"/>
    <lineage>
        <taxon>Eukaryota</taxon>
        <taxon>Viridiplantae</taxon>
        <taxon>Streptophyta</taxon>
        <taxon>Embryophyta</taxon>
        <taxon>Tracheophyta</taxon>
        <taxon>Spermatophyta</taxon>
        <taxon>Magnoliopsida</taxon>
        <taxon>eudicotyledons</taxon>
        <taxon>Gunneridae</taxon>
        <taxon>Pentapetalae</taxon>
        <taxon>rosids</taxon>
        <taxon>malvids</taxon>
        <taxon>Brassicales</taxon>
        <taxon>Brassicaceae</taxon>
        <taxon>Brassiceae</taxon>
        <taxon>Raphanus</taxon>
    </lineage>
</organism>
<dbReference type="PANTHER" id="PTHR12081:SF104">
    <property type="entry name" value="E2F TRANSCRIPTION FACTOR-LIKE E2FD"/>
    <property type="match status" value="1"/>
</dbReference>
<evidence type="ECO:0000313" key="12">
    <source>
        <dbReference type="RefSeq" id="XP_018468078.2"/>
    </source>
</evidence>
<sequence>MESLGRQSYSRKEKSLGVLVSNFLRLYNRDDVDLIGLDDAAGKLGVERRRIYDVVNILESIGLVARRGKNQYSWRGFGQVPTVLSLLKEEGMREKFGIIPCVTNSEMVLYDQVREEPLKLSPDDQENSPSPKLDCKKEKSLWVLAQNFVKLFLCSDDDLITLDGATKALLNVSQDPMNMRTKVRRLYDIANVFSSMNLIEKTHIPETKKPAYRWLGPKAISEARFLAAPLCDRIEPKKRVFGTEITNFTTTKRAKTDCSKDQKQYESQNNTCSVIKQEQCDYKSAVKSLVGPLSPAGTSKKTNPGKSNNQSIDVLETLSSTHKLQYCNHELIGLLGHYTDTWRSWHEEFGRK</sequence>
<keyword evidence="3" id="KW-0678">Repressor</keyword>
<evidence type="ECO:0000256" key="3">
    <source>
        <dbReference type="ARBA" id="ARBA00022491"/>
    </source>
</evidence>
<dbReference type="Gene3D" id="1.10.10.10">
    <property type="entry name" value="Winged helix-like DNA-binding domain superfamily/Winged helix DNA-binding domain"/>
    <property type="match status" value="2"/>
</dbReference>
<gene>
    <name evidence="12" type="primary">LOC108839803</name>
</gene>
<accession>A0A6J0M7X9</accession>
<dbReference type="GO" id="GO:0000981">
    <property type="term" value="F:DNA-binding transcription factor activity, RNA polymerase II-specific"/>
    <property type="evidence" value="ECO:0007669"/>
    <property type="project" value="TreeGrafter"/>
</dbReference>
<evidence type="ECO:0000256" key="9">
    <source>
        <dbReference type="RuleBase" id="RU003796"/>
    </source>
</evidence>
<keyword evidence="4 9" id="KW-0805">Transcription regulation</keyword>
<evidence type="ECO:0000256" key="6">
    <source>
        <dbReference type="ARBA" id="ARBA00023163"/>
    </source>
</evidence>
<feature type="domain" description="E2F/DP family winged-helix DNA-binding" evidence="10">
    <location>
        <begin position="136"/>
        <end position="216"/>
    </location>
</feature>
<dbReference type="GO" id="GO:0000978">
    <property type="term" value="F:RNA polymerase II cis-regulatory region sequence-specific DNA binding"/>
    <property type="evidence" value="ECO:0007669"/>
    <property type="project" value="InterPro"/>
</dbReference>
<evidence type="ECO:0000256" key="5">
    <source>
        <dbReference type="ARBA" id="ARBA00023125"/>
    </source>
</evidence>
<dbReference type="PANTHER" id="PTHR12081">
    <property type="entry name" value="TRANSCRIPTION FACTOR E2F"/>
    <property type="match status" value="1"/>
</dbReference>
<dbReference type="AlphaFoldDB" id="A0A6J0M7X9"/>
<dbReference type="GO" id="GO:0090575">
    <property type="term" value="C:RNA polymerase II transcription regulator complex"/>
    <property type="evidence" value="ECO:0007669"/>
    <property type="project" value="TreeGrafter"/>
</dbReference>
<dbReference type="InterPro" id="IPR036390">
    <property type="entry name" value="WH_DNA-bd_sf"/>
</dbReference>
<reference evidence="12" key="2">
    <citation type="submission" date="2025-08" db="UniProtKB">
        <authorList>
            <consortium name="RefSeq"/>
        </authorList>
    </citation>
    <scope>IDENTIFICATION</scope>
    <source>
        <tissue evidence="12">Leaf</tissue>
    </source>
</reference>
<proteinExistence type="inferred from homology"/>
<dbReference type="Proteomes" id="UP000504610">
    <property type="component" value="Chromosome 2"/>
</dbReference>
<evidence type="ECO:0000256" key="2">
    <source>
        <dbReference type="ARBA" id="ARBA00010940"/>
    </source>
</evidence>
<evidence type="ECO:0000256" key="7">
    <source>
        <dbReference type="ARBA" id="ARBA00023242"/>
    </source>
</evidence>
<dbReference type="InterPro" id="IPR036388">
    <property type="entry name" value="WH-like_DNA-bd_sf"/>
</dbReference>
<dbReference type="SMART" id="SM01372">
    <property type="entry name" value="E2F_TDP"/>
    <property type="match status" value="2"/>
</dbReference>
<dbReference type="RefSeq" id="XP_018468078.2">
    <property type="nucleotide sequence ID" value="XM_018612576.2"/>
</dbReference>
<name>A0A6J0M7X9_RAPSA</name>
<dbReference type="GeneID" id="108839803"/>